<comment type="caution">
    <text evidence="2">The sequence shown here is derived from an EMBL/GenBank/DDBJ whole genome shotgun (WGS) entry which is preliminary data.</text>
</comment>
<evidence type="ECO:0000313" key="2">
    <source>
        <dbReference type="EMBL" id="TQV79971.1"/>
    </source>
</evidence>
<dbReference type="PANTHER" id="PTHR43792">
    <property type="entry name" value="GNAT FAMILY, PUTATIVE (AFU_ORTHOLOGUE AFUA_3G00765)-RELATED-RELATED"/>
    <property type="match status" value="1"/>
</dbReference>
<dbReference type="InterPro" id="IPR051531">
    <property type="entry name" value="N-acetyltransferase"/>
</dbReference>
<gene>
    <name evidence="2" type="ORF">FKG95_13985</name>
</gene>
<dbReference type="InterPro" id="IPR000182">
    <property type="entry name" value="GNAT_dom"/>
</dbReference>
<dbReference type="PANTHER" id="PTHR43792:SF1">
    <property type="entry name" value="N-ACETYLTRANSFERASE DOMAIN-CONTAINING PROTEIN"/>
    <property type="match status" value="1"/>
</dbReference>
<protein>
    <submittedName>
        <fullName evidence="2">GNAT family N-acetyltransferase</fullName>
    </submittedName>
</protein>
<keyword evidence="2" id="KW-0808">Transferase</keyword>
<proteinExistence type="predicted"/>
<evidence type="ECO:0000313" key="3">
    <source>
        <dbReference type="Proteomes" id="UP000315252"/>
    </source>
</evidence>
<name>A0A545TS52_9PROT</name>
<dbReference type="Pfam" id="PF13302">
    <property type="entry name" value="Acetyltransf_3"/>
    <property type="match status" value="1"/>
</dbReference>
<sequence length="169" mass="18892">MPLLQTERLLLRAPQGSDAGAYQTFYADAEASKFYEGPKPPHVAWNKLAAVLGHWHLRGYGIWALERRDSGAFIGACGLAWPDGWPRSELTWWIAPEARQQGFAKEASRAAIAFGYDLLKWDLVQTHMLDENLAAKALVLSLGGEVIARETFPDGFDRDIYRLPRPDPA</sequence>
<dbReference type="OrthoDB" id="6293260at2"/>
<accession>A0A545TS52</accession>
<dbReference type="AlphaFoldDB" id="A0A545TS52"/>
<dbReference type="EMBL" id="VHSH01000004">
    <property type="protein sequence ID" value="TQV79971.1"/>
    <property type="molecule type" value="Genomic_DNA"/>
</dbReference>
<organism evidence="2 3">
    <name type="scientific">Denitrobaculum tricleocarpae</name>
    <dbReference type="NCBI Taxonomy" id="2591009"/>
    <lineage>
        <taxon>Bacteria</taxon>
        <taxon>Pseudomonadati</taxon>
        <taxon>Pseudomonadota</taxon>
        <taxon>Alphaproteobacteria</taxon>
        <taxon>Rhodospirillales</taxon>
        <taxon>Rhodospirillaceae</taxon>
        <taxon>Denitrobaculum</taxon>
    </lineage>
</organism>
<reference evidence="2 3" key="1">
    <citation type="submission" date="2019-06" db="EMBL/GenBank/DDBJ databases">
        <title>Whole genome sequence for Rhodospirillaceae sp. R148.</title>
        <authorList>
            <person name="Wang G."/>
        </authorList>
    </citation>
    <scope>NUCLEOTIDE SEQUENCE [LARGE SCALE GENOMIC DNA]</scope>
    <source>
        <strain evidence="2 3">R148</strain>
    </source>
</reference>
<dbReference type="Proteomes" id="UP000315252">
    <property type="component" value="Unassembled WGS sequence"/>
</dbReference>
<keyword evidence="3" id="KW-1185">Reference proteome</keyword>
<dbReference type="GO" id="GO:0016747">
    <property type="term" value="F:acyltransferase activity, transferring groups other than amino-acyl groups"/>
    <property type="evidence" value="ECO:0007669"/>
    <property type="project" value="InterPro"/>
</dbReference>
<evidence type="ECO:0000259" key="1">
    <source>
        <dbReference type="Pfam" id="PF13302"/>
    </source>
</evidence>
<dbReference type="Gene3D" id="3.40.630.30">
    <property type="match status" value="1"/>
</dbReference>
<dbReference type="InterPro" id="IPR016181">
    <property type="entry name" value="Acyl_CoA_acyltransferase"/>
</dbReference>
<dbReference type="SUPFAM" id="SSF55729">
    <property type="entry name" value="Acyl-CoA N-acyltransferases (Nat)"/>
    <property type="match status" value="1"/>
</dbReference>
<feature type="domain" description="N-acetyltransferase" evidence="1">
    <location>
        <begin position="8"/>
        <end position="143"/>
    </location>
</feature>